<sequence length="344" mass="38493">MNYFVFILGIILLLVAATDLTVTSLSVRGAGFITKRLSKAIWRVMLAINKRVGSGKYLELGGAIILISILINWLFMIWFSTSLLFISQPESLMNVETNSSTTIINKIFYAGYTLSNLGLGDMEPVSPFWDLVTAVLSFVGLIQISIAITYFIPVVSAEIVKRKISVYITTLGCSVEEILLNHWNGKDFKELEQPFMSLTESIILHAQNHKAYSVLHYFHSSDRKEAFVLNITNLDEVLTALLFSIPVELRPSRSVLNGIRKAISSYLVTLPATFVVPGEETPPLNSLSALEKNGIKVSHSAPIDLEYEKLTTRRRLLLSLIKDDGWEWCDLQAGSYDHEMSVIK</sequence>
<gene>
    <name evidence="3" type="ORF">RT717_14005</name>
</gene>
<proteinExistence type="predicted"/>
<keyword evidence="1" id="KW-0812">Transmembrane</keyword>
<protein>
    <submittedName>
        <fullName evidence="3">Ion channel</fullName>
    </submittedName>
</protein>
<accession>A0ABZ0IGN5</accession>
<dbReference type="SUPFAM" id="SSF81324">
    <property type="entry name" value="Voltage-gated potassium channels"/>
    <property type="match status" value="1"/>
</dbReference>
<feature type="transmembrane region" description="Helical" evidence="1">
    <location>
        <begin position="131"/>
        <end position="155"/>
    </location>
</feature>
<dbReference type="RefSeq" id="WP_317487006.1">
    <property type="nucleotide sequence ID" value="NZ_CP136051.1"/>
</dbReference>
<keyword evidence="1" id="KW-1133">Transmembrane helix</keyword>
<evidence type="ECO:0000313" key="3">
    <source>
        <dbReference type="EMBL" id="WOK04189.1"/>
    </source>
</evidence>
<feature type="transmembrane region" description="Helical" evidence="1">
    <location>
        <begin position="6"/>
        <end position="27"/>
    </location>
</feature>
<dbReference type="Proteomes" id="UP001302349">
    <property type="component" value="Chromosome"/>
</dbReference>
<keyword evidence="4" id="KW-1185">Reference proteome</keyword>
<dbReference type="Gene3D" id="1.10.287.70">
    <property type="match status" value="1"/>
</dbReference>
<dbReference type="EMBL" id="CP136051">
    <property type="protein sequence ID" value="WOK04189.1"/>
    <property type="molecule type" value="Genomic_DNA"/>
</dbReference>
<organism evidence="3 4">
    <name type="scientific">Imperialibacter roseus</name>
    <dbReference type="NCBI Taxonomy" id="1324217"/>
    <lineage>
        <taxon>Bacteria</taxon>
        <taxon>Pseudomonadati</taxon>
        <taxon>Bacteroidota</taxon>
        <taxon>Cytophagia</taxon>
        <taxon>Cytophagales</taxon>
        <taxon>Flammeovirgaceae</taxon>
        <taxon>Imperialibacter</taxon>
    </lineage>
</organism>
<evidence type="ECO:0000313" key="4">
    <source>
        <dbReference type="Proteomes" id="UP001302349"/>
    </source>
</evidence>
<name>A0ABZ0IGN5_9BACT</name>
<reference evidence="3 4" key="1">
    <citation type="journal article" date="2023" name="Microbiol. Resour. Announc.">
        <title>Complete Genome Sequence of Imperialibacter roseus strain P4T.</title>
        <authorList>
            <person name="Tizabi D.R."/>
            <person name="Bachvaroff T."/>
            <person name="Hill R.T."/>
        </authorList>
    </citation>
    <scope>NUCLEOTIDE SEQUENCE [LARGE SCALE GENOMIC DNA]</scope>
    <source>
        <strain evidence="3 4">P4T</strain>
    </source>
</reference>
<feature type="domain" description="Potassium channel" evidence="2">
    <location>
        <begin position="75"/>
        <end position="154"/>
    </location>
</feature>
<dbReference type="Pfam" id="PF07885">
    <property type="entry name" value="Ion_trans_2"/>
    <property type="match status" value="1"/>
</dbReference>
<dbReference type="InterPro" id="IPR013099">
    <property type="entry name" value="K_chnl_dom"/>
</dbReference>
<keyword evidence="1" id="KW-0472">Membrane</keyword>
<feature type="transmembrane region" description="Helical" evidence="1">
    <location>
        <begin position="60"/>
        <end position="86"/>
    </location>
</feature>
<evidence type="ECO:0000256" key="1">
    <source>
        <dbReference type="SAM" id="Phobius"/>
    </source>
</evidence>
<evidence type="ECO:0000259" key="2">
    <source>
        <dbReference type="Pfam" id="PF07885"/>
    </source>
</evidence>